<evidence type="ECO:0000256" key="4">
    <source>
        <dbReference type="ARBA" id="ARBA00022729"/>
    </source>
</evidence>
<dbReference type="SMART" id="SM00327">
    <property type="entry name" value="VWA"/>
    <property type="match status" value="2"/>
</dbReference>
<reference evidence="11" key="1">
    <citation type="submission" date="2025-08" db="UniProtKB">
        <authorList>
            <consortium name="Ensembl"/>
        </authorList>
    </citation>
    <scope>IDENTIFICATION</scope>
</reference>
<evidence type="ECO:0000256" key="6">
    <source>
        <dbReference type="ARBA" id="ARBA00023054"/>
    </source>
</evidence>
<dbReference type="OMA" id="RSCSMID"/>
<dbReference type="PROSITE" id="PS01186">
    <property type="entry name" value="EGF_2"/>
    <property type="match status" value="2"/>
</dbReference>
<dbReference type="Pfam" id="PF07645">
    <property type="entry name" value="EGF_CA"/>
    <property type="match status" value="1"/>
</dbReference>
<dbReference type="InterPro" id="IPR050525">
    <property type="entry name" value="ECM_Assembly_Org"/>
</dbReference>
<dbReference type="PANTHER" id="PTHR24020:SF14">
    <property type="entry name" value="MATRILIN-4"/>
    <property type="match status" value="1"/>
</dbReference>
<dbReference type="PROSITE" id="PS50234">
    <property type="entry name" value="VWFA"/>
    <property type="match status" value="2"/>
</dbReference>
<dbReference type="FunFam" id="2.10.25.10:FF:000126">
    <property type="entry name" value="Matrilin 3"/>
    <property type="match status" value="1"/>
</dbReference>
<keyword evidence="9" id="KW-0812">Transmembrane</keyword>
<dbReference type="Proteomes" id="UP000264820">
    <property type="component" value="Unplaced"/>
</dbReference>
<dbReference type="SUPFAM" id="SSF53300">
    <property type="entry name" value="vWA-like"/>
    <property type="match status" value="2"/>
</dbReference>
<dbReference type="Gene3D" id="3.40.50.410">
    <property type="entry name" value="von Willebrand factor, type A domain"/>
    <property type="match status" value="2"/>
</dbReference>
<dbReference type="InterPro" id="IPR000742">
    <property type="entry name" value="EGF"/>
</dbReference>
<dbReference type="SMART" id="SM00181">
    <property type="entry name" value="EGF"/>
    <property type="match status" value="3"/>
</dbReference>
<dbReference type="SMART" id="SM00179">
    <property type="entry name" value="EGF_CA"/>
    <property type="match status" value="3"/>
</dbReference>
<evidence type="ECO:0000256" key="3">
    <source>
        <dbReference type="ARBA" id="ARBA00022536"/>
    </source>
</evidence>
<dbReference type="InterPro" id="IPR036465">
    <property type="entry name" value="vWFA_dom_sf"/>
</dbReference>
<dbReference type="Ensembl" id="ENSHCOT00000019386.1">
    <property type="protein sequence ID" value="ENSHCOP00000025309.1"/>
    <property type="gene ID" value="ENSHCOG00000015393.1"/>
</dbReference>
<evidence type="ECO:0000313" key="12">
    <source>
        <dbReference type="Proteomes" id="UP000264820"/>
    </source>
</evidence>
<evidence type="ECO:0000256" key="7">
    <source>
        <dbReference type="ARBA" id="ARBA00023157"/>
    </source>
</evidence>
<dbReference type="CDD" id="cd00054">
    <property type="entry name" value="EGF_CA"/>
    <property type="match status" value="2"/>
</dbReference>
<dbReference type="GeneTree" id="ENSGT00940000157086"/>
<dbReference type="FunFam" id="2.10.25.10:FF:000041">
    <property type="entry name" value="matrilin-2 isoform X1"/>
    <property type="match status" value="1"/>
</dbReference>
<evidence type="ECO:0000256" key="9">
    <source>
        <dbReference type="SAM" id="Phobius"/>
    </source>
</evidence>
<keyword evidence="5" id="KW-0677">Repeat</keyword>
<dbReference type="FunFam" id="3.40.50.410:FF:000004">
    <property type="entry name" value="collagen alpha-6(VI) chain"/>
    <property type="match status" value="2"/>
</dbReference>
<dbReference type="InterPro" id="IPR019466">
    <property type="entry name" value="Matrilin_CC_trimer"/>
</dbReference>
<dbReference type="GO" id="GO:0005509">
    <property type="term" value="F:calcium ion binding"/>
    <property type="evidence" value="ECO:0007669"/>
    <property type="project" value="InterPro"/>
</dbReference>
<dbReference type="InterPro" id="IPR002035">
    <property type="entry name" value="VWF_A"/>
</dbReference>
<evidence type="ECO:0000259" key="10">
    <source>
        <dbReference type="PROSITE" id="PS50234"/>
    </source>
</evidence>
<sequence>MATEVQASTGECKGLLIARGCQADLGLARLVGRSCQRQQTALTSDPGENTVFSSSSLPFVLACTVLLLLLVWRATLLTMPFCQSGPVDLVFLIDSSRSVRPHEFETMRKFMIDILDTLNVGLNATRVGVVQYSSQVSFSLNSYGTMSSMVDAIHRIVPLAQGTMTGLAIRYIINNAFNLEQGDRPQVRHVPNVAVIVTDGRPQDRVAEVAAEARQKGIEIFAVGVARADMASLRAMASPPFEDHVFLVETFDLIHQFGLQFQDKLCGMDLCVETEHGCEHICESSPGSFHCLCLPGYMLNDDDKTCTAIDLCAEGKHDCEQICVSTPGAFTCDCNPGFALNLDKKTCTKLDMCNSLDHGCEHRCVSTPGSYYCVCPDGQLLQEDGKSCGTCKSAVIDLVLLIDGSKSVRPHNFELVKKFVNEVVDTLDVSEHGTRVGLVQYSSRVRTEFTLNQFQSADDIKAAMAYMEKGTMTGMALQHMLESSFSEAEGARPPARGIPRIGLVFTDGRSQDDISEFAKKAKQAGIIMYAVGVGKALEEELREIASEPLEKHFFYASDFTAISTIALNLKLNVCPEESQGEIEVKDPCACENLVEFQFCSLASGLPLTAMSARLVQLEQQLLNRK</sequence>
<keyword evidence="7" id="KW-1015">Disulfide bond</keyword>
<dbReference type="Gene3D" id="2.10.25.10">
    <property type="entry name" value="Laminin"/>
    <property type="match status" value="3"/>
</dbReference>
<organism evidence="11 12">
    <name type="scientific">Hippocampus comes</name>
    <name type="common">Tiger tail seahorse</name>
    <dbReference type="NCBI Taxonomy" id="109280"/>
    <lineage>
        <taxon>Eukaryota</taxon>
        <taxon>Metazoa</taxon>
        <taxon>Chordata</taxon>
        <taxon>Craniata</taxon>
        <taxon>Vertebrata</taxon>
        <taxon>Euteleostomi</taxon>
        <taxon>Actinopterygii</taxon>
        <taxon>Neopterygii</taxon>
        <taxon>Teleostei</taxon>
        <taxon>Neoteleostei</taxon>
        <taxon>Acanthomorphata</taxon>
        <taxon>Syngnathiaria</taxon>
        <taxon>Syngnathiformes</taxon>
        <taxon>Syngnathoidei</taxon>
        <taxon>Syngnathidae</taxon>
        <taxon>Hippocampus</taxon>
    </lineage>
</organism>
<dbReference type="PRINTS" id="PR00453">
    <property type="entry name" value="VWFADOMAIN"/>
</dbReference>
<dbReference type="STRING" id="109280.ENSHCOP00000025309"/>
<feature type="domain" description="VWFA" evidence="10">
    <location>
        <begin position="397"/>
        <end position="569"/>
    </location>
</feature>
<reference evidence="11" key="2">
    <citation type="submission" date="2025-09" db="UniProtKB">
        <authorList>
            <consortium name="Ensembl"/>
        </authorList>
    </citation>
    <scope>IDENTIFICATION</scope>
</reference>
<evidence type="ECO:0000313" key="11">
    <source>
        <dbReference type="Ensembl" id="ENSHCOP00000025309.1"/>
    </source>
</evidence>
<evidence type="ECO:0000256" key="8">
    <source>
        <dbReference type="ARBA" id="ARBA00023180"/>
    </source>
</evidence>
<keyword evidence="6" id="KW-0175">Coiled coil</keyword>
<evidence type="ECO:0000256" key="2">
    <source>
        <dbReference type="ARBA" id="ARBA00022525"/>
    </source>
</evidence>
<dbReference type="Pfam" id="PF14670">
    <property type="entry name" value="FXa_inhibition"/>
    <property type="match status" value="2"/>
</dbReference>
<dbReference type="Pfam" id="PF00092">
    <property type="entry name" value="VWA"/>
    <property type="match status" value="2"/>
</dbReference>
<keyword evidence="3" id="KW-0245">EGF-like domain</keyword>
<dbReference type="InterPro" id="IPR001881">
    <property type="entry name" value="EGF-like_Ca-bd_dom"/>
</dbReference>
<proteinExistence type="predicted"/>
<name>A0A3Q2Z3Q7_HIPCM</name>
<comment type="subcellular location">
    <subcellularLocation>
        <location evidence="1">Secreted</location>
    </subcellularLocation>
</comment>
<dbReference type="SUPFAM" id="SSF57184">
    <property type="entry name" value="Growth factor receptor domain"/>
    <property type="match status" value="1"/>
</dbReference>
<accession>A0A3Q2Z3Q7</accession>
<keyword evidence="8" id="KW-0325">Glycoprotein</keyword>
<feature type="transmembrane region" description="Helical" evidence="9">
    <location>
        <begin position="51"/>
        <end position="72"/>
    </location>
</feature>
<dbReference type="InterPro" id="IPR009030">
    <property type="entry name" value="Growth_fac_rcpt_cys_sf"/>
</dbReference>
<keyword evidence="4" id="KW-0732">Signal</keyword>
<keyword evidence="9" id="KW-0472">Membrane</keyword>
<evidence type="ECO:0000256" key="5">
    <source>
        <dbReference type="ARBA" id="ARBA00022737"/>
    </source>
</evidence>
<evidence type="ECO:0000256" key="1">
    <source>
        <dbReference type="ARBA" id="ARBA00004613"/>
    </source>
</evidence>
<dbReference type="PANTHER" id="PTHR24020">
    <property type="entry name" value="COLLAGEN ALPHA"/>
    <property type="match status" value="1"/>
</dbReference>
<feature type="domain" description="VWFA" evidence="10">
    <location>
        <begin position="88"/>
        <end position="265"/>
    </location>
</feature>
<keyword evidence="9" id="KW-1133">Transmembrane helix</keyword>
<keyword evidence="2" id="KW-0964">Secreted</keyword>
<dbReference type="InterPro" id="IPR049883">
    <property type="entry name" value="NOTCH1_EGF-like"/>
</dbReference>
<dbReference type="AlphaFoldDB" id="A0A3Q2Z3Q7"/>
<keyword evidence="12" id="KW-1185">Reference proteome</keyword>
<protein>
    <submittedName>
        <fullName evidence="11">Matrilin 4</fullName>
    </submittedName>
</protein>
<dbReference type="SMART" id="SM01279">
    <property type="entry name" value="Matrilin_ccoil"/>
    <property type="match status" value="1"/>
</dbReference>
<dbReference type="GO" id="GO:0005576">
    <property type="term" value="C:extracellular region"/>
    <property type="evidence" value="ECO:0007669"/>
    <property type="project" value="UniProtKB-SubCell"/>
</dbReference>